<feature type="disulfide bond" evidence="3">
    <location>
        <begin position="80"/>
        <end position="119"/>
    </location>
</feature>
<reference evidence="6" key="2">
    <citation type="submission" date="2025-08" db="UniProtKB">
        <authorList>
            <consortium name="RefSeq"/>
        </authorList>
    </citation>
    <scope>IDENTIFICATION</scope>
    <source>
        <strain evidence="6">S238N-H82</strain>
        <tissue evidence="6">Testes</tissue>
    </source>
</reference>
<gene>
    <name evidence="6" type="primary">LOC118419439</name>
</gene>
<dbReference type="PROSITE" id="PS00021">
    <property type="entry name" value="KRINGLE_1"/>
    <property type="match status" value="1"/>
</dbReference>
<evidence type="ECO:0000256" key="2">
    <source>
        <dbReference type="ARBA" id="ARBA00023157"/>
    </source>
</evidence>
<evidence type="ECO:0000259" key="4">
    <source>
        <dbReference type="PROSITE" id="PS50070"/>
    </source>
</evidence>
<organism evidence="5 6">
    <name type="scientific">Branchiostoma floridae</name>
    <name type="common">Florida lancelet</name>
    <name type="synonym">Amphioxus</name>
    <dbReference type="NCBI Taxonomy" id="7739"/>
    <lineage>
        <taxon>Eukaryota</taxon>
        <taxon>Metazoa</taxon>
        <taxon>Chordata</taxon>
        <taxon>Cephalochordata</taxon>
        <taxon>Leptocardii</taxon>
        <taxon>Amphioxiformes</taxon>
        <taxon>Branchiostomatidae</taxon>
        <taxon>Branchiostoma</taxon>
    </lineage>
</organism>
<dbReference type="SMART" id="SM00130">
    <property type="entry name" value="KR"/>
    <property type="match status" value="1"/>
</dbReference>
<reference evidence="5" key="1">
    <citation type="journal article" date="2020" name="Nat. Ecol. Evol.">
        <title>Deeply conserved synteny resolves early events in vertebrate evolution.</title>
        <authorList>
            <person name="Simakov O."/>
            <person name="Marletaz F."/>
            <person name="Yue J.X."/>
            <person name="O'Connell B."/>
            <person name="Jenkins J."/>
            <person name="Brandt A."/>
            <person name="Calef R."/>
            <person name="Tung C.H."/>
            <person name="Huang T.K."/>
            <person name="Schmutz J."/>
            <person name="Satoh N."/>
            <person name="Yu J.K."/>
            <person name="Putnam N.H."/>
            <person name="Green R.E."/>
            <person name="Rokhsar D.S."/>
        </authorList>
    </citation>
    <scope>NUCLEOTIDE SEQUENCE [LARGE SCALE GENOMIC DNA]</scope>
    <source>
        <strain evidence="5">S238N-H82</strain>
    </source>
</reference>
<dbReference type="GeneID" id="118419439"/>
<name>A0A9J7LH90_BRAFL</name>
<protein>
    <submittedName>
        <fullName evidence="6">Apolipoprotein(A)-like</fullName>
    </submittedName>
</protein>
<dbReference type="PRINTS" id="PR00018">
    <property type="entry name" value="KRINGLE"/>
</dbReference>
<dbReference type="FunFam" id="2.40.20.10:FF:000031">
    <property type="entry name" value="Plasminogen"/>
    <property type="match status" value="1"/>
</dbReference>
<evidence type="ECO:0000313" key="5">
    <source>
        <dbReference type="Proteomes" id="UP000001554"/>
    </source>
</evidence>
<dbReference type="RefSeq" id="XP_035681698.1">
    <property type="nucleotide sequence ID" value="XM_035825805.1"/>
</dbReference>
<sequence length="263" mass="28093">MRRSRLSRRPPTSRGERSPWVEVVWTVTLLIAVASVGKGKLVQINTALVSGEDNVDCYTAEDKGASYIGTVNVTVNGLVCQRWDQQAPWTHRWNPSNHPDKNLASNYCRNPDNGSGPWCYTTNPDVSFEYCNVSVCPNVTTAVPTTTTLATTTTTATTTTATTTTMPTTTTATTTTATTTKLATTTTLATTTRAATTSLSGATVVTTATAAANSGRDLPAAVSPAGVRNHTTLLLLQPLRWTQPPPVAMPTDERILDCREDTS</sequence>
<evidence type="ECO:0000313" key="6">
    <source>
        <dbReference type="RefSeq" id="XP_035681698.1"/>
    </source>
</evidence>
<accession>A0A9J7LH90</accession>
<keyword evidence="5" id="KW-1185">Reference proteome</keyword>
<dbReference type="Pfam" id="PF00051">
    <property type="entry name" value="Kringle"/>
    <property type="match status" value="1"/>
</dbReference>
<evidence type="ECO:0000256" key="1">
    <source>
        <dbReference type="ARBA" id="ARBA00022572"/>
    </source>
</evidence>
<dbReference type="InterPro" id="IPR038178">
    <property type="entry name" value="Kringle_sf"/>
</dbReference>
<feature type="disulfide bond" evidence="3">
    <location>
        <begin position="108"/>
        <end position="131"/>
    </location>
</feature>
<dbReference type="KEGG" id="bfo:118419439"/>
<evidence type="ECO:0000256" key="3">
    <source>
        <dbReference type="PROSITE-ProRule" id="PRU00121"/>
    </source>
</evidence>
<dbReference type="OMA" id="STHTAFM"/>
<dbReference type="InterPro" id="IPR013806">
    <property type="entry name" value="Kringle-like"/>
</dbReference>
<dbReference type="Gene3D" id="2.40.20.10">
    <property type="entry name" value="Plasminogen Kringle 4"/>
    <property type="match status" value="1"/>
</dbReference>
<dbReference type="Proteomes" id="UP000001554">
    <property type="component" value="Chromosome 7"/>
</dbReference>
<keyword evidence="2 3" id="KW-1015">Disulfide bond</keyword>
<dbReference type="InterPro" id="IPR018056">
    <property type="entry name" value="Kringle_CS"/>
</dbReference>
<dbReference type="PROSITE" id="PS50070">
    <property type="entry name" value="KRINGLE_2"/>
    <property type="match status" value="1"/>
</dbReference>
<proteinExistence type="predicted"/>
<comment type="caution">
    <text evidence="3">Lacks conserved residue(s) required for the propagation of feature annotation.</text>
</comment>
<dbReference type="PANTHER" id="PTHR24261">
    <property type="entry name" value="PLASMINOGEN-RELATED"/>
    <property type="match status" value="1"/>
</dbReference>
<dbReference type="AlphaFoldDB" id="A0A9J7LH90"/>
<dbReference type="InterPro" id="IPR050759">
    <property type="entry name" value="Serine_protease_kringle"/>
</dbReference>
<feature type="domain" description="Kringle" evidence="4">
    <location>
        <begin position="58"/>
        <end position="136"/>
    </location>
</feature>
<dbReference type="SUPFAM" id="SSF57440">
    <property type="entry name" value="Kringle-like"/>
    <property type="match status" value="1"/>
</dbReference>
<keyword evidence="1 3" id="KW-0420">Kringle</keyword>
<dbReference type="PANTHER" id="PTHR24261:SF7">
    <property type="entry name" value="KRINGLE DOMAIN-CONTAINING PROTEIN"/>
    <property type="match status" value="1"/>
</dbReference>
<dbReference type="OrthoDB" id="7617036at2759"/>
<dbReference type="CDD" id="cd00108">
    <property type="entry name" value="KR"/>
    <property type="match status" value="1"/>
</dbReference>
<dbReference type="InterPro" id="IPR000001">
    <property type="entry name" value="Kringle"/>
</dbReference>